<protein>
    <recommendedName>
        <fullName evidence="3">ATP synthase F0 subunit 8</fullName>
    </recommendedName>
</protein>
<gene>
    <name evidence="1" type="ORF">ERUC_LOCUS40200</name>
</gene>
<dbReference type="AlphaFoldDB" id="A0ABC8LV55"/>
<keyword evidence="2" id="KW-1185">Reference proteome</keyword>
<evidence type="ECO:0000313" key="2">
    <source>
        <dbReference type="Proteomes" id="UP001642260"/>
    </source>
</evidence>
<comment type="caution">
    <text evidence="1">The sequence shown here is derived from an EMBL/GenBank/DDBJ whole genome shotgun (WGS) entry which is preliminary data.</text>
</comment>
<proteinExistence type="predicted"/>
<evidence type="ECO:0000313" key="1">
    <source>
        <dbReference type="EMBL" id="CAH8387717.1"/>
    </source>
</evidence>
<name>A0ABC8LV55_ERUVS</name>
<accession>A0ABC8LV55</accession>
<dbReference type="Proteomes" id="UP001642260">
    <property type="component" value="Unassembled WGS sequence"/>
</dbReference>
<evidence type="ECO:0008006" key="3">
    <source>
        <dbReference type="Google" id="ProtNLM"/>
    </source>
</evidence>
<sequence length="101" mass="12098">MDSTLKAIFIFLLFSQYMKRELVRTIRRFNIQIYQITKTHKVLLESLNTAKKLKRDVTAIHNGVTSSEKKKKINLYITQNPKEKRDTNQTSIPQIKFYRFF</sequence>
<organism evidence="1 2">
    <name type="scientific">Eruca vesicaria subsp. sativa</name>
    <name type="common">Garden rocket</name>
    <name type="synonym">Eruca sativa</name>
    <dbReference type="NCBI Taxonomy" id="29727"/>
    <lineage>
        <taxon>Eukaryota</taxon>
        <taxon>Viridiplantae</taxon>
        <taxon>Streptophyta</taxon>
        <taxon>Embryophyta</taxon>
        <taxon>Tracheophyta</taxon>
        <taxon>Spermatophyta</taxon>
        <taxon>Magnoliopsida</taxon>
        <taxon>eudicotyledons</taxon>
        <taxon>Gunneridae</taxon>
        <taxon>Pentapetalae</taxon>
        <taxon>rosids</taxon>
        <taxon>malvids</taxon>
        <taxon>Brassicales</taxon>
        <taxon>Brassicaceae</taxon>
        <taxon>Brassiceae</taxon>
        <taxon>Eruca</taxon>
    </lineage>
</organism>
<reference evidence="1 2" key="1">
    <citation type="submission" date="2022-03" db="EMBL/GenBank/DDBJ databases">
        <authorList>
            <person name="Macdonald S."/>
            <person name="Ahmed S."/>
            <person name="Newling K."/>
        </authorList>
    </citation>
    <scope>NUCLEOTIDE SEQUENCE [LARGE SCALE GENOMIC DNA]</scope>
</reference>
<dbReference type="EMBL" id="CAKOAT010757376">
    <property type="protein sequence ID" value="CAH8387717.1"/>
    <property type="molecule type" value="Genomic_DNA"/>
</dbReference>